<dbReference type="Proteomes" id="UP001153334">
    <property type="component" value="Unassembled WGS sequence"/>
</dbReference>
<sequence>MIPSLVESRAVDNNRMNDTDTEQYDRGVDDLGPDNARAYELRLRPPPSRQAYCLEHFLMECEMHHEQENDRYNKLASHSREKFVQSQNAKRPSNKPSPAPTPTRCQPTRRAKENHSVLEMTPSSTLPEPQRPPGPRRPSNTPLKPPRLEKAFAKSQDGVMFRILTELHESLELQKSWDEYRRPLENKIQETADHLRVEIQNGRGAHLNCIFGGPLGIRCRYCGFVDTVQDDDGGTPRKLAAPAAMHALKPPARSGHAKESKVVYRGTDFIVDVCGEKAMIILVDFKGVLDLCAELFQDQGVSPGSPASLSAYLGNPKLGAEDPSVAGAKRRLQELGLGLGRAPKKRKSSAGECKF</sequence>
<dbReference type="EMBL" id="JAPESX010001248">
    <property type="protein sequence ID" value="KAJ8115931.1"/>
    <property type="molecule type" value="Genomic_DNA"/>
</dbReference>
<name>A0ACC2ILE1_9PEZI</name>
<reference evidence="1" key="1">
    <citation type="submission" date="2022-11" db="EMBL/GenBank/DDBJ databases">
        <title>Genome Sequence of Nemania bipapillata.</title>
        <authorList>
            <person name="Buettner E."/>
        </authorList>
    </citation>
    <scope>NUCLEOTIDE SEQUENCE</scope>
    <source>
        <strain evidence="1">CP14</strain>
    </source>
</reference>
<comment type="caution">
    <text evidence="1">The sequence shown here is derived from an EMBL/GenBank/DDBJ whole genome shotgun (WGS) entry which is preliminary data.</text>
</comment>
<accession>A0ACC2ILE1</accession>
<organism evidence="1 2">
    <name type="scientific">Nemania bipapillata</name>
    <dbReference type="NCBI Taxonomy" id="110536"/>
    <lineage>
        <taxon>Eukaryota</taxon>
        <taxon>Fungi</taxon>
        <taxon>Dikarya</taxon>
        <taxon>Ascomycota</taxon>
        <taxon>Pezizomycotina</taxon>
        <taxon>Sordariomycetes</taxon>
        <taxon>Xylariomycetidae</taxon>
        <taxon>Xylariales</taxon>
        <taxon>Xylariaceae</taxon>
        <taxon>Nemania</taxon>
    </lineage>
</organism>
<keyword evidence="2" id="KW-1185">Reference proteome</keyword>
<evidence type="ECO:0000313" key="2">
    <source>
        <dbReference type="Proteomes" id="UP001153334"/>
    </source>
</evidence>
<evidence type="ECO:0000313" key="1">
    <source>
        <dbReference type="EMBL" id="KAJ8115931.1"/>
    </source>
</evidence>
<proteinExistence type="predicted"/>
<gene>
    <name evidence="1" type="ORF">ONZ43_g4552</name>
</gene>
<protein>
    <submittedName>
        <fullName evidence="1">Uncharacterized protein</fullName>
    </submittedName>
</protein>